<name>A0A6J4IYV0_9ACTN</name>
<gene>
    <name evidence="2" type="ORF">AVDCRST_MAG20-2875</name>
</gene>
<dbReference type="AlphaFoldDB" id="A0A6J4IYV0"/>
<dbReference type="EMBL" id="CADCSY010000132">
    <property type="protein sequence ID" value="CAA9263609.1"/>
    <property type="molecule type" value="Genomic_DNA"/>
</dbReference>
<evidence type="ECO:0000313" key="2">
    <source>
        <dbReference type="EMBL" id="CAA9263609.1"/>
    </source>
</evidence>
<protein>
    <submittedName>
        <fullName evidence="2">Uncharacterized protein</fullName>
    </submittedName>
</protein>
<feature type="non-terminal residue" evidence="2">
    <location>
        <position position="1"/>
    </location>
</feature>
<proteinExistence type="predicted"/>
<reference evidence="2" key="1">
    <citation type="submission" date="2020-02" db="EMBL/GenBank/DDBJ databases">
        <authorList>
            <person name="Meier V. D."/>
        </authorList>
    </citation>
    <scope>NUCLEOTIDE SEQUENCE</scope>
    <source>
        <strain evidence="2">AVDCRST_MAG20</strain>
    </source>
</reference>
<organism evidence="2">
    <name type="scientific">uncultured Acidimicrobiales bacterium</name>
    <dbReference type="NCBI Taxonomy" id="310071"/>
    <lineage>
        <taxon>Bacteria</taxon>
        <taxon>Bacillati</taxon>
        <taxon>Actinomycetota</taxon>
        <taxon>Acidimicrobiia</taxon>
        <taxon>Acidimicrobiales</taxon>
        <taxon>environmental samples</taxon>
    </lineage>
</organism>
<evidence type="ECO:0000256" key="1">
    <source>
        <dbReference type="SAM" id="MobiDB-lite"/>
    </source>
</evidence>
<feature type="non-terminal residue" evidence="2">
    <location>
        <position position="29"/>
    </location>
</feature>
<sequence>GRGRSDGQDRPREDPTTRGLDPRGHGGHV</sequence>
<accession>A0A6J4IYV0</accession>
<feature type="region of interest" description="Disordered" evidence="1">
    <location>
        <begin position="1"/>
        <end position="29"/>
    </location>
</feature>